<organism evidence="1 2">
    <name type="scientific">Lysinibacillus louembei</name>
    <dbReference type="NCBI Taxonomy" id="1470088"/>
    <lineage>
        <taxon>Bacteria</taxon>
        <taxon>Bacillati</taxon>
        <taxon>Bacillota</taxon>
        <taxon>Bacilli</taxon>
        <taxon>Bacillales</taxon>
        <taxon>Bacillaceae</taxon>
        <taxon>Lysinibacillus</taxon>
    </lineage>
</organism>
<keyword evidence="2" id="KW-1185">Reference proteome</keyword>
<accession>A0ABZ0RQ97</accession>
<name>A0ABZ0RQ97_9BACI</name>
<gene>
    <name evidence="1" type="ORF">R6U77_10035</name>
</gene>
<dbReference type="Proteomes" id="UP001322664">
    <property type="component" value="Chromosome"/>
</dbReference>
<reference evidence="1 2" key="1">
    <citation type="submission" date="2023-09" db="EMBL/GenBank/DDBJ databases">
        <authorList>
            <person name="Page C.A."/>
            <person name="Perez-Diaz I.M."/>
        </authorList>
    </citation>
    <scope>NUCLEOTIDE SEQUENCE [LARGE SCALE GENOMIC DNA]</scope>
    <source>
        <strain evidence="1 2">Ll15</strain>
    </source>
</reference>
<evidence type="ECO:0000313" key="2">
    <source>
        <dbReference type="Proteomes" id="UP001322664"/>
    </source>
</evidence>
<dbReference type="RefSeq" id="WP_319835545.1">
    <property type="nucleotide sequence ID" value="NZ_CP137624.1"/>
</dbReference>
<sequence>MKKDNSVQLMGVEDGREGFQIKFPDESWAYGNLDLVAESDLTKIHEAIYLPTDEEIEQMVNDELGIE</sequence>
<evidence type="ECO:0000313" key="1">
    <source>
        <dbReference type="EMBL" id="WPK10275.1"/>
    </source>
</evidence>
<proteinExistence type="predicted"/>
<dbReference type="EMBL" id="CP137624">
    <property type="protein sequence ID" value="WPK10275.1"/>
    <property type="molecule type" value="Genomic_DNA"/>
</dbReference>
<protein>
    <submittedName>
        <fullName evidence="1">Uncharacterized protein</fullName>
    </submittedName>
</protein>